<comment type="cofactor">
    <cofactor evidence="1">
        <name>Zn(2+)</name>
        <dbReference type="ChEBI" id="CHEBI:29105"/>
    </cofactor>
</comment>
<dbReference type="EMBL" id="CP002623">
    <property type="protein sequence ID" value="AEI93610.1"/>
    <property type="molecule type" value="Genomic_DNA"/>
</dbReference>
<dbReference type="RefSeq" id="WP_013961543.1">
    <property type="nucleotide sequence ID" value="NC_015730.1"/>
</dbReference>
<accession>F7ZGV9</accession>
<evidence type="ECO:0000313" key="11">
    <source>
        <dbReference type="Proteomes" id="UP000001353"/>
    </source>
</evidence>
<keyword evidence="4" id="KW-0378">Hydrolase</keyword>
<evidence type="ECO:0000313" key="10">
    <source>
        <dbReference type="EMBL" id="AEI93610.1"/>
    </source>
</evidence>
<dbReference type="Proteomes" id="UP000001353">
    <property type="component" value="Chromosome"/>
</dbReference>
<feature type="domain" description="Peptidase M48" evidence="9">
    <location>
        <begin position="47"/>
        <end position="231"/>
    </location>
</feature>
<feature type="signal peptide" evidence="8">
    <location>
        <begin position="1"/>
        <end position="34"/>
    </location>
</feature>
<organism evidence="10 11">
    <name type="scientific">Roseobacter litoralis (strain ATCC 49566 / DSM 6996 / JCM 21268 / NBRC 15278 / OCh 149)</name>
    <dbReference type="NCBI Taxonomy" id="391595"/>
    <lineage>
        <taxon>Bacteria</taxon>
        <taxon>Pseudomonadati</taxon>
        <taxon>Pseudomonadota</taxon>
        <taxon>Alphaproteobacteria</taxon>
        <taxon>Rhodobacterales</taxon>
        <taxon>Roseobacteraceae</taxon>
        <taxon>Roseobacter</taxon>
    </lineage>
</organism>
<evidence type="ECO:0000256" key="4">
    <source>
        <dbReference type="ARBA" id="ARBA00022801"/>
    </source>
</evidence>
<evidence type="ECO:0000256" key="2">
    <source>
        <dbReference type="ARBA" id="ARBA00022670"/>
    </source>
</evidence>
<dbReference type="SUPFAM" id="SSF48452">
    <property type="entry name" value="TPR-like"/>
    <property type="match status" value="1"/>
</dbReference>
<dbReference type="AlphaFoldDB" id="F7ZGV9"/>
<dbReference type="Pfam" id="PF01435">
    <property type="entry name" value="Peptidase_M48"/>
    <property type="match status" value="1"/>
</dbReference>
<dbReference type="GO" id="GO:0051603">
    <property type="term" value="P:proteolysis involved in protein catabolic process"/>
    <property type="evidence" value="ECO:0007669"/>
    <property type="project" value="TreeGrafter"/>
</dbReference>
<evidence type="ECO:0000256" key="1">
    <source>
        <dbReference type="ARBA" id="ARBA00001947"/>
    </source>
</evidence>
<dbReference type="SMART" id="SM00028">
    <property type="entry name" value="TPR"/>
    <property type="match status" value="3"/>
</dbReference>
<dbReference type="CDD" id="cd07324">
    <property type="entry name" value="M48C_Oma1-like"/>
    <property type="match status" value="1"/>
</dbReference>
<dbReference type="InterPro" id="IPR019734">
    <property type="entry name" value="TPR_rpt"/>
</dbReference>
<keyword evidence="5" id="KW-0862">Zinc</keyword>
<evidence type="ECO:0000256" key="7">
    <source>
        <dbReference type="PROSITE-ProRule" id="PRU00339"/>
    </source>
</evidence>
<evidence type="ECO:0000256" key="3">
    <source>
        <dbReference type="ARBA" id="ARBA00022723"/>
    </source>
</evidence>
<dbReference type="Gene3D" id="1.25.40.10">
    <property type="entry name" value="Tetratricopeptide repeat domain"/>
    <property type="match status" value="1"/>
</dbReference>
<keyword evidence="6" id="KW-0482">Metalloprotease</keyword>
<keyword evidence="8" id="KW-0732">Signal</keyword>
<feature type="repeat" description="TPR" evidence="7">
    <location>
        <begin position="312"/>
        <end position="345"/>
    </location>
</feature>
<sequence length="451" mass="49178">MKTAPYGVMWFHRVFRRTSIPALIFCLFAQTVSAQGLLRDADLEYGLKQLAAPVLTAAGLSPSRVKILVVDDSSLNAFVISTDAIFLHYGLINRMSNAAMLQGVIAHEAAHIANGHLTRRMNNLASARTAAGFGIALAAVAAAAGGGEAGAGVLLGTQSSAINRFLRHTRAEEASADQSAVRFMRSAGINPAGMSQVLQLFRGQELLAETRQDPYTRSHPLSRDRMRALEGYVAAYGNATNDNATADYWFERVKGKLSAYTRAPKWTLRRLNESPYQDVRLLREAVAEHRQSRTKQALAAIDKAITLQPNDPFYHDQRGQILFETRNFSAAAAAYGRAVQLAPNDALILSGYGRALLVEGNVNKAKQVLEKARTIDFRDGTMLRDLSVAYAKSGQKGMASVVTAERYALRGRMKDAGIHAKRAVDLLPEGSGPWQRAQDVLIASERAAKRR</sequence>
<dbReference type="HOGENOM" id="CLU_030556_2_0_5"/>
<dbReference type="InterPro" id="IPR051156">
    <property type="entry name" value="Mito/Outer_Membr_Metalloprot"/>
</dbReference>
<dbReference type="InterPro" id="IPR001915">
    <property type="entry name" value="Peptidase_M48"/>
</dbReference>
<keyword evidence="3" id="KW-0479">Metal-binding</keyword>
<dbReference type="GO" id="GO:0046872">
    <property type="term" value="F:metal ion binding"/>
    <property type="evidence" value="ECO:0007669"/>
    <property type="project" value="UniProtKB-KW"/>
</dbReference>
<dbReference type="GO" id="GO:0004222">
    <property type="term" value="F:metalloendopeptidase activity"/>
    <property type="evidence" value="ECO:0007669"/>
    <property type="project" value="InterPro"/>
</dbReference>
<protein>
    <recommendedName>
        <fullName evidence="9">Peptidase M48 domain-containing protein</fullName>
    </recommendedName>
</protein>
<dbReference type="InterPro" id="IPR011990">
    <property type="entry name" value="TPR-like_helical_dom_sf"/>
</dbReference>
<keyword evidence="2" id="KW-0645">Protease</keyword>
<evidence type="ECO:0000256" key="6">
    <source>
        <dbReference type="ARBA" id="ARBA00023049"/>
    </source>
</evidence>
<evidence type="ECO:0000256" key="5">
    <source>
        <dbReference type="ARBA" id="ARBA00022833"/>
    </source>
</evidence>
<dbReference type="Pfam" id="PF14559">
    <property type="entry name" value="TPR_19"/>
    <property type="match status" value="1"/>
</dbReference>
<dbReference type="Gene3D" id="3.30.2010.10">
    <property type="entry name" value="Metalloproteases ('zincins'), catalytic domain"/>
    <property type="match status" value="1"/>
</dbReference>
<dbReference type="PROSITE" id="PS50005">
    <property type="entry name" value="TPR"/>
    <property type="match status" value="1"/>
</dbReference>
<feature type="chain" id="PRO_5003366789" description="Peptidase M48 domain-containing protein" evidence="8">
    <location>
        <begin position="35"/>
        <end position="451"/>
    </location>
</feature>
<keyword evidence="11" id="KW-1185">Reference proteome</keyword>
<name>F7ZGV9_ROSLO</name>
<dbReference type="STRING" id="391595.RLO149_c016170"/>
<evidence type="ECO:0000259" key="9">
    <source>
        <dbReference type="Pfam" id="PF01435"/>
    </source>
</evidence>
<evidence type="ECO:0000256" key="8">
    <source>
        <dbReference type="SAM" id="SignalP"/>
    </source>
</evidence>
<dbReference type="PANTHER" id="PTHR22726:SF1">
    <property type="entry name" value="METALLOENDOPEPTIDASE OMA1, MITOCHONDRIAL"/>
    <property type="match status" value="1"/>
</dbReference>
<dbReference type="KEGG" id="rli:RLO149_c016170"/>
<reference evidence="10 11" key="1">
    <citation type="journal article" date="2011" name="BMC Genomics">
        <title>Comparative genome analysis and genome-guided physiological analysis of Roseobacter litoralis.</title>
        <authorList>
            <person name="Kalhoefer D."/>
            <person name="Thole S."/>
            <person name="Voget S."/>
            <person name="Lehmann R."/>
            <person name="Liesegang H."/>
            <person name="Wollher A."/>
            <person name="Daniel R."/>
            <person name="Simon M."/>
            <person name="Brinkhoff T."/>
        </authorList>
    </citation>
    <scope>NUCLEOTIDE SEQUENCE [LARGE SCALE GENOMIC DNA]</scope>
    <source>
        <strain evidence="11">ATCC 49566 / DSM 6996 / JCM 21268 / NBRC 15278 / OCh 149</strain>
    </source>
</reference>
<proteinExistence type="predicted"/>
<dbReference type="PANTHER" id="PTHR22726">
    <property type="entry name" value="METALLOENDOPEPTIDASE OMA1"/>
    <property type="match status" value="1"/>
</dbReference>
<dbReference type="GO" id="GO:0016020">
    <property type="term" value="C:membrane"/>
    <property type="evidence" value="ECO:0007669"/>
    <property type="project" value="TreeGrafter"/>
</dbReference>
<dbReference type="eggNOG" id="COG4783">
    <property type="taxonomic scope" value="Bacteria"/>
</dbReference>
<gene>
    <name evidence="10" type="ordered locus">RLO149_c016170</name>
</gene>
<dbReference type="OrthoDB" id="9814887at2"/>
<keyword evidence="7" id="KW-0802">TPR repeat</keyword>